<evidence type="ECO:0000313" key="2">
    <source>
        <dbReference type="WBParaSite" id="RSKR_0000044700.1"/>
    </source>
</evidence>
<name>A0AC35TGS1_9BILA</name>
<protein>
    <submittedName>
        <fullName evidence="2">RxLR effector protein</fullName>
    </submittedName>
</protein>
<accession>A0AC35TGS1</accession>
<reference evidence="2" key="1">
    <citation type="submission" date="2016-11" db="UniProtKB">
        <authorList>
            <consortium name="WormBaseParasite"/>
        </authorList>
    </citation>
    <scope>IDENTIFICATION</scope>
    <source>
        <strain evidence="2">KR3021</strain>
    </source>
</reference>
<dbReference type="Proteomes" id="UP000095286">
    <property type="component" value="Unplaced"/>
</dbReference>
<evidence type="ECO:0000313" key="1">
    <source>
        <dbReference type="Proteomes" id="UP000095286"/>
    </source>
</evidence>
<organism evidence="1 2">
    <name type="scientific">Rhabditophanes sp. KR3021</name>
    <dbReference type="NCBI Taxonomy" id="114890"/>
    <lineage>
        <taxon>Eukaryota</taxon>
        <taxon>Metazoa</taxon>
        <taxon>Ecdysozoa</taxon>
        <taxon>Nematoda</taxon>
        <taxon>Chromadorea</taxon>
        <taxon>Rhabditida</taxon>
        <taxon>Tylenchina</taxon>
        <taxon>Panagrolaimomorpha</taxon>
        <taxon>Strongyloidoidea</taxon>
        <taxon>Alloionematidae</taxon>
        <taxon>Rhabditophanes</taxon>
    </lineage>
</organism>
<dbReference type="WBParaSite" id="RSKR_0000044700.1">
    <property type="protein sequence ID" value="RSKR_0000044700.1"/>
    <property type="gene ID" value="RSKR_0000044700"/>
</dbReference>
<proteinExistence type="predicted"/>
<sequence length="97" mass="11170">MYIYKAVAIASLMLCEAVDEQGARLKKEATQSHIFEQADSAGLLQSKRDTNLGKDTDFLKITKAINKRQTQSYPSITNDKYDFRNVYNRHELVAFRH</sequence>